<dbReference type="PRINTS" id="PR00039">
    <property type="entry name" value="HTHLYSR"/>
</dbReference>
<gene>
    <name evidence="6" type="ORF">GCM10022394_21640</name>
</gene>
<dbReference type="PANTHER" id="PTHR30346">
    <property type="entry name" value="TRANSCRIPTIONAL DUAL REGULATOR HCAR-RELATED"/>
    <property type="match status" value="1"/>
</dbReference>
<evidence type="ECO:0000313" key="7">
    <source>
        <dbReference type="Proteomes" id="UP001500795"/>
    </source>
</evidence>
<feature type="domain" description="HTH lysR-type" evidence="5">
    <location>
        <begin position="3"/>
        <end position="60"/>
    </location>
</feature>
<dbReference type="Proteomes" id="UP001500795">
    <property type="component" value="Unassembled WGS sequence"/>
</dbReference>
<dbReference type="PANTHER" id="PTHR30346:SF0">
    <property type="entry name" value="HCA OPERON TRANSCRIPTIONAL ACTIVATOR HCAR"/>
    <property type="match status" value="1"/>
</dbReference>
<dbReference type="Gene3D" id="3.40.190.10">
    <property type="entry name" value="Periplasmic binding protein-like II"/>
    <property type="match status" value="2"/>
</dbReference>
<dbReference type="CDD" id="cd08414">
    <property type="entry name" value="PBP2_LTTR_aromatics_like"/>
    <property type="match status" value="1"/>
</dbReference>
<dbReference type="Pfam" id="PF03466">
    <property type="entry name" value="LysR_substrate"/>
    <property type="match status" value="1"/>
</dbReference>
<accession>A0ABP6VXI7</accession>
<dbReference type="Pfam" id="PF00126">
    <property type="entry name" value="HTH_1"/>
    <property type="match status" value="1"/>
</dbReference>
<reference evidence="7" key="1">
    <citation type="journal article" date="2019" name="Int. J. Syst. Evol. Microbiol.">
        <title>The Global Catalogue of Microorganisms (GCM) 10K type strain sequencing project: providing services to taxonomists for standard genome sequencing and annotation.</title>
        <authorList>
            <consortium name="The Broad Institute Genomics Platform"/>
            <consortium name="The Broad Institute Genome Sequencing Center for Infectious Disease"/>
            <person name="Wu L."/>
            <person name="Ma J."/>
        </authorList>
    </citation>
    <scope>NUCLEOTIDE SEQUENCE [LARGE SCALE GENOMIC DNA]</scope>
    <source>
        <strain evidence="7">JCM 17110</strain>
    </source>
</reference>
<keyword evidence="3" id="KW-0238">DNA-binding</keyword>
<comment type="caution">
    <text evidence="6">The sequence shown here is derived from an EMBL/GenBank/DDBJ whole genome shotgun (WGS) entry which is preliminary data.</text>
</comment>
<evidence type="ECO:0000256" key="1">
    <source>
        <dbReference type="ARBA" id="ARBA00009437"/>
    </source>
</evidence>
<dbReference type="EMBL" id="BAABCX010000002">
    <property type="protein sequence ID" value="GAA3541391.1"/>
    <property type="molecule type" value="Genomic_DNA"/>
</dbReference>
<evidence type="ECO:0000256" key="2">
    <source>
        <dbReference type="ARBA" id="ARBA00023015"/>
    </source>
</evidence>
<keyword evidence="7" id="KW-1185">Reference proteome</keyword>
<organism evidence="6 7">
    <name type="scientific">Zobellella aerophila</name>
    <dbReference type="NCBI Taxonomy" id="870480"/>
    <lineage>
        <taxon>Bacteria</taxon>
        <taxon>Pseudomonadati</taxon>
        <taxon>Pseudomonadota</taxon>
        <taxon>Gammaproteobacteria</taxon>
        <taxon>Aeromonadales</taxon>
        <taxon>Aeromonadaceae</taxon>
        <taxon>Zobellella</taxon>
    </lineage>
</organism>
<proteinExistence type="inferred from homology"/>
<evidence type="ECO:0000313" key="6">
    <source>
        <dbReference type="EMBL" id="GAA3541391.1"/>
    </source>
</evidence>
<keyword evidence="4" id="KW-0804">Transcription</keyword>
<dbReference type="InterPro" id="IPR036388">
    <property type="entry name" value="WH-like_DNA-bd_sf"/>
</dbReference>
<protein>
    <submittedName>
        <fullName evidence="6">LysR substrate-binding domain-containing protein</fullName>
    </submittedName>
</protein>
<name>A0ABP6VXI7_9GAMM</name>
<dbReference type="Gene3D" id="1.10.10.10">
    <property type="entry name" value="Winged helix-like DNA-binding domain superfamily/Winged helix DNA-binding domain"/>
    <property type="match status" value="1"/>
</dbReference>
<evidence type="ECO:0000256" key="4">
    <source>
        <dbReference type="ARBA" id="ARBA00023163"/>
    </source>
</evidence>
<dbReference type="RefSeq" id="WP_344957810.1">
    <property type="nucleotide sequence ID" value="NZ_BAABCX010000002.1"/>
</dbReference>
<dbReference type="InterPro" id="IPR000847">
    <property type="entry name" value="LysR_HTH_N"/>
</dbReference>
<dbReference type="PROSITE" id="PS50931">
    <property type="entry name" value="HTH_LYSR"/>
    <property type="match status" value="1"/>
</dbReference>
<sequence length="307" mass="33574">MRVELRQIRQFMAVAETLNFRQAADNLAVAQPALSRGIQQLEHQLGVSLFDRNNRRVELTAAGGVFLKGCSLLLADLEETVRQTQKAASGDLGCLAIGYTDFAITGVLPGLLDTFRRQYPDIAIELIYGSTEEQLEALAGRKIDIAFLTSPLNGDAMVHLPVQVDRFVAVLPERHPLAGQTAVDIHELADEPFVVGVMARWRHFRRHLDALCLQAGFQPRIVQEAYNSEGMFGLISANIGITIHLECASNYMRTGVVMLPLTGTSATVVTEAAWLKEGVSPMLGRFIDILAPVAEGEGRPEPPSMLT</sequence>
<evidence type="ECO:0000256" key="3">
    <source>
        <dbReference type="ARBA" id="ARBA00023125"/>
    </source>
</evidence>
<evidence type="ECO:0000259" key="5">
    <source>
        <dbReference type="PROSITE" id="PS50931"/>
    </source>
</evidence>
<dbReference type="SUPFAM" id="SSF53850">
    <property type="entry name" value="Periplasmic binding protein-like II"/>
    <property type="match status" value="1"/>
</dbReference>
<dbReference type="SUPFAM" id="SSF46785">
    <property type="entry name" value="Winged helix' DNA-binding domain"/>
    <property type="match status" value="1"/>
</dbReference>
<dbReference type="InterPro" id="IPR005119">
    <property type="entry name" value="LysR_subst-bd"/>
</dbReference>
<keyword evidence="2" id="KW-0805">Transcription regulation</keyword>
<dbReference type="InterPro" id="IPR036390">
    <property type="entry name" value="WH_DNA-bd_sf"/>
</dbReference>
<comment type="similarity">
    <text evidence="1">Belongs to the LysR transcriptional regulatory family.</text>
</comment>